<accession>A0ABS5K7E8</accession>
<proteinExistence type="predicted"/>
<protein>
    <recommendedName>
        <fullName evidence="3">RiboL-PSP-HEPN domain-containing protein</fullName>
    </recommendedName>
</protein>
<organism evidence="1 2">
    <name type="scientific">Carboxylicivirga mesophila</name>
    <dbReference type="NCBI Taxonomy" id="1166478"/>
    <lineage>
        <taxon>Bacteria</taxon>
        <taxon>Pseudomonadati</taxon>
        <taxon>Bacteroidota</taxon>
        <taxon>Bacteroidia</taxon>
        <taxon>Marinilabiliales</taxon>
        <taxon>Marinilabiliaceae</taxon>
        <taxon>Carboxylicivirga</taxon>
    </lineage>
</organism>
<evidence type="ECO:0000313" key="1">
    <source>
        <dbReference type="EMBL" id="MBS2210905.1"/>
    </source>
</evidence>
<evidence type="ECO:0000313" key="2">
    <source>
        <dbReference type="Proteomes" id="UP000721861"/>
    </source>
</evidence>
<name>A0ABS5K7E8_9BACT</name>
<dbReference type="EMBL" id="JAGUCN010000005">
    <property type="protein sequence ID" value="MBS2210905.1"/>
    <property type="molecule type" value="Genomic_DNA"/>
</dbReference>
<dbReference type="RefSeq" id="WP_212226674.1">
    <property type="nucleotide sequence ID" value="NZ_JAGUCN010000005.1"/>
</dbReference>
<reference evidence="1 2" key="1">
    <citation type="journal article" date="2014" name="Int. J. Syst. Evol. Microbiol.">
        <title>Carboxylicivirga gen. nov. in the family Marinilabiliaceae with two novel species, Carboxylicivirga mesophila sp. nov. and Carboxylicivirga taeanensis sp. nov., and reclassification of Cytophaga fermentans as Saccharicrinis fermentans gen. nov., comb. nov.</title>
        <authorList>
            <person name="Yang S.H."/>
            <person name="Seo H.S."/>
            <person name="Woo J.H."/>
            <person name="Oh H.M."/>
            <person name="Jang H."/>
            <person name="Lee J.H."/>
            <person name="Kim S.J."/>
            <person name="Kwon K.K."/>
        </authorList>
    </citation>
    <scope>NUCLEOTIDE SEQUENCE [LARGE SCALE GENOMIC DNA]</scope>
    <source>
        <strain evidence="1 2">JCM 18290</strain>
    </source>
</reference>
<comment type="caution">
    <text evidence="1">The sequence shown here is derived from an EMBL/GenBank/DDBJ whole genome shotgun (WGS) entry which is preliminary data.</text>
</comment>
<keyword evidence="2" id="KW-1185">Reference proteome</keyword>
<evidence type="ECO:0008006" key="3">
    <source>
        <dbReference type="Google" id="ProtNLM"/>
    </source>
</evidence>
<gene>
    <name evidence="1" type="ORF">KEM09_05815</name>
</gene>
<dbReference type="Proteomes" id="UP000721861">
    <property type="component" value="Unassembled WGS sequence"/>
</dbReference>
<sequence>MKIDNDNIRKLADDIVLSITESFYANGVFNDDDIKDSESHFKALKRILDEGGIDNLSMTVDHTDSLTSKARHYKKNNELDYARIFYATYFEHQVNDLIDLYCRRNKIDNKNRLSIIQSVNIWGKFTWLLELMNYPKFNKNHLNTIKNLADSRNAFVHYKWKEDPDFHSDINLEAEQKKIEDEFKRIENAVKYFRNYCSKIKFNGKKNHLKKLIK</sequence>